<reference evidence="10 11" key="1">
    <citation type="submission" date="2019-06" db="EMBL/GenBank/DDBJ databases">
        <title>A chromosomal-level reference genome of Carpinus fangiana (Coryloideae, Betulaceae).</title>
        <authorList>
            <person name="Yang X."/>
            <person name="Wang Z."/>
            <person name="Zhang L."/>
            <person name="Hao G."/>
            <person name="Liu J."/>
            <person name="Yang Y."/>
        </authorList>
    </citation>
    <scope>NUCLEOTIDE SEQUENCE [LARGE SCALE GENOMIC DNA]</scope>
    <source>
        <strain evidence="10">Cfa_2016G</strain>
        <tissue evidence="10">Leaf</tissue>
    </source>
</reference>
<dbReference type="InterPro" id="IPR016135">
    <property type="entry name" value="UBQ-conjugating_enzyme/RWD"/>
</dbReference>
<dbReference type="InterPro" id="IPR009060">
    <property type="entry name" value="UBA-like_sf"/>
</dbReference>
<dbReference type="PROSITE" id="PS50127">
    <property type="entry name" value="UBC_2"/>
    <property type="match status" value="1"/>
</dbReference>
<dbReference type="EC" id="2.3.2.23" evidence="1"/>
<sequence>MSSNRMRRIAKEIEDVKSDSWSKVTLNPALNADDLTHLEGVFHGPPDTPYEGGTFHVDIRIPADYPFRPPQMKFKTRIWHPNVSSQTGAICLDTLSTNWSPVLTIKSALISLQGLLASPEPKDPQDAEVASMMLKSPQEFEHVASEWTVKYAGAPPKRTSESSGGTTQEQLIARAKARQEEAAKVRPDRFRGYSEDLVNRFVQMGFDVESVVAAFEHVGIDNNEGDDYELEEEYMGDVTARLFGEP</sequence>
<dbReference type="PANTHER" id="PTHR24068">
    <property type="entry name" value="UBIQUITIN-CONJUGATING ENZYME E2"/>
    <property type="match status" value="1"/>
</dbReference>
<organism evidence="10 11">
    <name type="scientific">Carpinus fangiana</name>
    <dbReference type="NCBI Taxonomy" id="176857"/>
    <lineage>
        <taxon>Eukaryota</taxon>
        <taxon>Viridiplantae</taxon>
        <taxon>Streptophyta</taxon>
        <taxon>Embryophyta</taxon>
        <taxon>Tracheophyta</taxon>
        <taxon>Spermatophyta</taxon>
        <taxon>Magnoliopsida</taxon>
        <taxon>eudicotyledons</taxon>
        <taxon>Gunneridae</taxon>
        <taxon>Pentapetalae</taxon>
        <taxon>rosids</taxon>
        <taxon>fabids</taxon>
        <taxon>Fagales</taxon>
        <taxon>Betulaceae</taxon>
        <taxon>Carpinus</taxon>
    </lineage>
</organism>
<dbReference type="Pfam" id="PF00179">
    <property type="entry name" value="UQ_con"/>
    <property type="match status" value="1"/>
</dbReference>
<evidence type="ECO:0000256" key="6">
    <source>
        <dbReference type="PROSITE-ProRule" id="PRU10133"/>
    </source>
</evidence>
<dbReference type="SUPFAM" id="SSF46934">
    <property type="entry name" value="UBA-like"/>
    <property type="match status" value="1"/>
</dbReference>
<comment type="caution">
    <text evidence="10">The sequence shown here is derived from an EMBL/GenBank/DDBJ whole genome shotgun (WGS) entry which is preliminary data.</text>
</comment>
<dbReference type="AlphaFoldDB" id="A0A5N6KVD5"/>
<dbReference type="Gene3D" id="3.10.110.10">
    <property type="entry name" value="Ubiquitin Conjugating Enzyme"/>
    <property type="match status" value="1"/>
</dbReference>
<keyword evidence="3 7" id="KW-0547">Nucleotide-binding</keyword>
<feature type="region of interest" description="Disordered" evidence="8">
    <location>
        <begin position="154"/>
        <end position="185"/>
    </location>
</feature>
<dbReference type="SMART" id="SM00212">
    <property type="entry name" value="UBCc"/>
    <property type="match status" value="1"/>
</dbReference>
<dbReference type="Proteomes" id="UP000327013">
    <property type="component" value="Unassembled WGS sequence"/>
</dbReference>
<keyword evidence="2" id="KW-0808">Transferase</keyword>
<evidence type="ECO:0000256" key="2">
    <source>
        <dbReference type="ARBA" id="ARBA00022679"/>
    </source>
</evidence>
<dbReference type="FunFam" id="3.10.110.10:FF:000037">
    <property type="entry name" value="ubiquitin-conjugating enzyme E2 27"/>
    <property type="match status" value="1"/>
</dbReference>
<dbReference type="InterPro" id="IPR015368">
    <property type="entry name" value="UBA_C_fun"/>
</dbReference>
<evidence type="ECO:0000313" key="11">
    <source>
        <dbReference type="Proteomes" id="UP000327013"/>
    </source>
</evidence>
<evidence type="ECO:0000256" key="1">
    <source>
        <dbReference type="ARBA" id="ARBA00012486"/>
    </source>
</evidence>
<dbReference type="GO" id="GO:0061631">
    <property type="term" value="F:ubiquitin conjugating enzyme activity"/>
    <property type="evidence" value="ECO:0007669"/>
    <property type="project" value="UniProtKB-EC"/>
</dbReference>
<comment type="similarity">
    <text evidence="7">Belongs to the ubiquitin-conjugating enzyme family.</text>
</comment>
<dbReference type="SUPFAM" id="SSF54495">
    <property type="entry name" value="UBC-like"/>
    <property type="match status" value="1"/>
</dbReference>
<evidence type="ECO:0000313" key="10">
    <source>
        <dbReference type="EMBL" id="KAB8349485.1"/>
    </source>
</evidence>
<evidence type="ECO:0000256" key="3">
    <source>
        <dbReference type="ARBA" id="ARBA00022741"/>
    </source>
</evidence>
<evidence type="ECO:0000256" key="8">
    <source>
        <dbReference type="SAM" id="MobiDB-lite"/>
    </source>
</evidence>
<dbReference type="InterPro" id="IPR000608">
    <property type="entry name" value="UBC"/>
</dbReference>
<dbReference type="GO" id="GO:0005524">
    <property type="term" value="F:ATP binding"/>
    <property type="evidence" value="ECO:0007669"/>
    <property type="project" value="UniProtKB-UniRule"/>
</dbReference>
<proteinExistence type="inferred from homology"/>
<name>A0A5N6KVD5_9ROSI</name>
<evidence type="ECO:0000256" key="7">
    <source>
        <dbReference type="RuleBase" id="RU362109"/>
    </source>
</evidence>
<accession>A0A5N6KVD5</accession>
<evidence type="ECO:0000259" key="9">
    <source>
        <dbReference type="PROSITE" id="PS50127"/>
    </source>
</evidence>
<keyword evidence="11" id="KW-1185">Reference proteome</keyword>
<feature type="active site" description="Glycyl thioester intermediate" evidence="6">
    <location>
        <position position="91"/>
    </location>
</feature>
<evidence type="ECO:0000256" key="5">
    <source>
        <dbReference type="ARBA" id="ARBA00022840"/>
    </source>
</evidence>
<evidence type="ECO:0000256" key="4">
    <source>
        <dbReference type="ARBA" id="ARBA00022786"/>
    </source>
</evidence>
<feature type="domain" description="UBC core" evidence="9">
    <location>
        <begin position="4"/>
        <end position="153"/>
    </location>
</feature>
<dbReference type="InterPro" id="IPR023313">
    <property type="entry name" value="UBQ-conjugating_AS"/>
</dbReference>
<dbReference type="PROSITE" id="PS00183">
    <property type="entry name" value="UBC_1"/>
    <property type="match status" value="1"/>
</dbReference>
<dbReference type="OrthoDB" id="934452at2759"/>
<dbReference type="CDD" id="cd23800">
    <property type="entry name" value="UBCc_UBE2K"/>
    <property type="match status" value="1"/>
</dbReference>
<feature type="compositionally biased region" description="Polar residues" evidence="8">
    <location>
        <begin position="161"/>
        <end position="170"/>
    </location>
</feature>
<gene>
    <name evidence="10" type="ORF">FH972_023512</name>
</gene>
<keyword evidence="5 7" id="KW-0067">ATP-binding</keyword>
<keyword evidence="4 7" id="KW-0833">Ubl conjugation pathway</keyword>
<dbReference type="Pfam" id="PF09288">
    <property type="entry name" value="UBA_3"/>
    <property type="match status" value="1"/>
</dbReference>
<protein>
    <recommendedName>
        <fullName evidence="1">E2 ubiquitin-conjugating enzyme</fullName>
        <ecNumber evidence="1">2.3.2.23</ecNumber>
    </recommendedName>
</protein>
<dbReference type="EMBL" id="VIBQ01000014">
    <property type="protein sequence ID" value="KAB8349485.1"/>
    <property type="molecule type" value="Genomic_DNA"/>
</dbReference>